<dbReference type="GO" id="GO:0003676">
    <property type="term" value="F:nucleic acid binding"/>
    <property type="evidence" value="ECO:0007669"/>
    <property type="project" value="InterPro"/>
</dbReference>
<feature type="compositionally biased region" description="Basic and acidic residues" evidence="4">
    <location>
        <begin position="10"/>
        <end position="22"/>
    </location>
</feature>
<evidence type="ECO:0000313" key="7">
    <source>
        <dbReference type="Proteomes" id="UP000241818"/>
    </source>
</evidence>
<dbReference type="STRING" id="857342.A0A2T3B980"/>
<accession>A0A2T3B980</accession>
<dbReference type="PANTHER" id="PTHR21227:SF0">
    <property type="entry name" value="TRNA-SPLICING ENDONUCLEASE SUBUNIT SEN2"/>
    <property type="match status" value="1"/>
</dbReference>
<dbReference type="GO" id="GO:0005737">
    <property type="term" value="C:cytoplasm"/>
    <property type="evidence" value="ECO:0007669"/>
    <property type="project" value="TreeGrafter"/>
</dbReference>
<evidence type="ECO:0000259" key="5">
    <source>
        <dbReference type="Pfam" id="PF01974"/>
    </source>
</evidence>
<dbReference type="Pfam" id="PF01974">
    <property type="entry name" value="tRNA_int_endo"/>
    <property type="match status" value="1"/>
</dbReference>
<dbReference type="InterPro" id="IPR036167">
    <property type="entry name" value="tRNA_intron_Endo_cat-like_sf"/>
</dbReference>
<sequence length="711" mass="80119">MTDVTQKPQSGEDKPRPSEPRLTRSQQLNKLYALPAPLRTFPLPTLVPHNPLSLFHVLYVWLSQTIKPPSSHIEPLYDGHWSPETRSVHITDGRSVRGLWEQGFYGKGSLSRSEPNWMKGQIARANKLRATSEELTRQRREERQQAKWERARKEREAIDQKLLEEAKAVLEETVANDDSTWTEEKPLNESDTISTISEPDRNTWRRSLKFFPSPVGPIELLSLPNSLSDLEHWAYDDEPVSPTPIEEGTRHRSRSMPSPVGPIELLSLPNSSSDLKQWVYDEPSNPNPIKEDMGPRKQQFLPPVGPTELLLLPNSSSDLEHGPYNDVAASPAIHLKETPVSQQCAAPTGPLEILALPNSLEDLSLRGKPLESRDHAEAELDKSTNGYSHIPNGIEPDTAPGAEINDKWTNDSGVNGRTGSETSVNGTTADIRDEASSNSVQSEEIVSNGFASTNGAPETPKIKRQKSVRFSPTVEQNTFIEGEPPNLEGGSSSTAASIELQEKPLVIQDQEHFQLMMEEAFFLSYGLGALKVLDSTNSPISNEDLFYMFRRYSHFTPVSNPILSPDDPFVLNYVVYHHYRSLGWCVRGGAKFSCDFLLYNRGPVFSHAEFAIIIIPSYTDPYWSSDVFMQNYVKGREKKSWSWMHCINRVISQVKKKLVLVYVDVPPPVDTDAERKLGIDGVLGRYKVREFVMRRWLSNRERGSNEEKEKA</sequence>
<dbReference type="InParanoid" id="A0A2T3B980"/>
<proteinExistence type="inferred from homology"/>
<feature type="domain" description="tRNA intron endonuclease catalytic" evidence="5">
    <location>
        <begin position="569"/>
        <end position="664"/>
    </location>
</feature>
<dbReference type="SUPFAM" id="SSF53032">
    <property type="entry name" value="tRNA-intron endonuclease catalytic domain-like"/>
    <property type="match status" value="1"/>
</dbReference>
<dbReference type="EMBL" id="KZ679008">
    <property type="protein sequence ID" value="PSS23430.1"/>
    <property type="molecule type" value="Genomic_DNA"/>
</dbReference>
<dbReference type="CDD" id="cd22363">
    <property type="entry name" value="tRNA-intron_lyase_C"/>
    <property type="match status" value="1"/>
</dbReference>
<feature type="compositionally biased region" description="Polar residues" evidence="4">
    <location>
        <begin position="436"/>
        <end position="456"/>
    </location>
</feature>
<dbReference type="Gene3D" id="3.40.1350.10">
    <property type="match status" value="1"/>
</dbReference>
<feature type="region of interest" description="Disordered" evidence="4">
    <location>
        <begin position="382"/>
        <end position="470"/>
    </location>
</feature>
<dbReference type="EC" id="4.6.1.16" evidence="2"/>
<dbReference type="FunCoup" id="A0A2T3B980">
    <property type="interactions" value="57"/>
</dbReference>
<dbReference type="InterPro" id="IPR011856">
    <property type="entry name" value="tRNA_endonuc-like_dom_sf"/>
</dbReference>
<dbReference type="Proteomes" id="UP000241818">
    <property type="component" value="Unassembled WGS sequence"/>
</dbReference>
<dbReference type="NCBIfam" id="TIGR00324">
    <property type="entry name" value="endA"/>
    <property type="match status" value="1"/>
</dbReference>
<organism evidence="6 7">
    <name type="scientific">Amorphotheca resinae ATCC 22711</name>
    <dbReference type="NCBI Taxonomy" id="857342"/>
    <lineage>
        <taxon>Eukaryota</taxon>
        <taxon>Fungi</taxon>
        <taxon>Dikarya</taxon>
        <taxon>Ascomycota</taxon>
        <taxon>Pezizomycotina</taxon>
        <taxon>Leotiomycetes</taxon>
        <taxon>Helotiales</taxon>
        <taxon>Amorphothecaceae</taxon>
        <taxon>Amorphotheca</taxon>
    </lineage>
</organism>
<dbReference type="GO" id="GO:0000214">
    <property type="term" value="C:tRNA-intron endonuclease complex"/>
    <property type="evidence" value="ECO:0007669"/>
    <property type="project" value="TreeGrafter"/>
</dbReference>
<dbReference type="InterPro" id="IPR006677">
    <property type="entry name" value="tRNA_intron_Endonuc_cat-like"/>
</dbReference>
<feature type="region of interest" description="Disordered" evidence="4">
    <location>
        <begin position="175"/>
        <end position="198"/>
    </location>
</feature>
<feature type="region of interest" description="Disordered" evidence="4">
    <location>
        <begin position="240"/>
        <end position="267"/>
    </location>
</feature>
<feature type="region of interest" description="Disordered" evidence="4">
    <location>
        <begin position="1"/>
        <end position="23"/>
    </location>
</feature>
<dbReference type="RefSeq" id="XP_024723476.1">
    <property type="nucleotide sequence ID" value="XM_024861676.1"/>
</dbReference>
<dbReference type="GO" id="GO:0000379">
    <property type="term" value="P:tRNA-type intron splice site recognition and cleavage"/>
    <property type="evidence" value="ECO:0007669"/>
    <property type="project" value="TreeGrafter"/>
</dbReference>
<dbReference type="GO" id="GO:0000213">
    <property type="term" value="F:tRNA-intron lyase activity"/>
    <property type="evidence" value="ECO:0007669"/>
    <property type="project" value="UniProtKB-EC"/>
</dbReference>
<evidence type="ECO:0000256" key="4">
    <source>
        <dbReference type="SAM" id="MobiDB-lite"/>
    </source>
</evidence>
<dbReference type="OrthoDB" id="10249562at2759"/>
<reference evidence="6 7" key="1">
    <citation type="journal article" date="2018" name="New Phytol.">
        <title>Comparative genomics and transcriptomics depict ericoid mycorrhizal fungi as versatile saprotrophs and plant mutualists.</title>
        <authorList>
            <person name="Martino E."/>
            <person name="Morin E."/>
            <person name="Grelet G.A."/>
            <person name="Kuo A."/>
            <person name="Kohler A."/>
            <person name="Daghino S."/>
            <person name="Barry K.W."/>
            <person name="Cichocki N."/>
            <person name="Clum A."/>
            <person name="Dockter R.B."/>
            <person name="Hainaut M."/>
            <person name="Kuo R.C."/>
            <person name="LaButti K."/>
            <person name="Lindahl B.D."/>
            <person name="Lindquist E.A."/>
            <person name="Lipzen A."/>
            <person name="Khouja H.R."/>
            <person name="Magnuson J."/>
            <person name="Murat C."/>
            <person name="Ohm R.A."/>
            <person name="Singer S.W."/>
            <person name="Spatafora J.W."/>
            <person name="Wang M."/>
            <person name="Veneault-Fourrey C."/>
            <person name="Henrissat B."/>
            <person name="Grigoriev I.V."/>
            <person name="Martin F.M."/>
            <person name="Perotto S."/>
        </authorList>
    </citation>
    <scope>NUCLEOTIDE SEQUENCE [LARGE SCALE GENOMIC DNA]</scope>
    <source>
        <strain evidence="6 7">ATCC 22711</strain>
    </source>
</reference>
<dbReference type="AlphaFoldDB" id="A0A2T3B980"/>
<protein>
    <recommendedName>
        <fullName evidence="2">tRNA-intron lyase</fullName>
        <ecNumber evidence="2">4.6.1.16</ecNumber>
    </recommendedName>
</protein>
<comment type="similarity">
    <text evidence="1">Belongs to the tRNA-intron endonuclease family.</text>
</comment>
<feature type="compositionally biased region" description="Polar residues" evidence="4">
    <location>
        <begin position="410"/>
        <end position="428"/>
    </location>
</feature>
<dbReference type="InterPro" id="IPR006676">
    <property type="entry name" value="tRNA_splic"/>
</dbReference>
<comment type="catalytic activity">
    <reaction evidence="3">
        <text>pretRNA = a 3'-half-tRNA molecule with a 5'-OH end + a 5'-half-tRNA molecule with a 2',3'-cyclic phosphate end + an intron with a 2',3'-cyclic phosphate and a 5'-hydroxyl terminus.</text>
        <dbReference type="EC" id="4.6.1.16"/>
    </reaction>
</comment>
<evidence type="ECO:0000256" key="2">
    <source>
        <dbReference type="ARBA" id="ARBA00012573"/>
    </source>
</evidence>
<dbReference type="PANTHER" id="PTHR21227">
    <property type="entry name" value="TRNA-SPLICING ENDONUCLEASE SUBUNIT SEN2"/>
    <property type="match status" value="1"/>
</dbReference>
<evidence type="ECO:0000313" key="6">
    <source>
        <dbReference type="EMBL" id="PSS23430.1"/>
    </source>
</evidence>
<evidence type="ECO:0000256" key="3">
    <source>
        <dbReference type="ARBA" id="ARBA00034031"/>
    </source>
</evidence>
<name>A0A2T3B980_AMORE</name>
<gene>
    <name evidence="6" type="ORF">M430DRAFT_117624</name>
</gene>
<dbReference type="FunFam" id="3.40.1350.10:FF:000007">
    <property type="entry name" value="tRNA-splicing endonuclease subunit Sen2"/>
    <property type="match status" value="1"/>
</dbReference>
<dbReference type="GeneID" id="36569757"/>
<evidence type="ECO:0000256" key="1">
    <source>
        <dbReference type="ARBA" id="ARBA00008078"/>
    </source>
</evidence>
<keyword evidence="7" id="KW-1185">Reference proteome</keyword>